<reference evidence="4" key="1">
    <citation type="journal article" date="2023" name="Plant J.">
        <title>The genome of the king protea, Protea cynaroides.</title>
        <authorList>
            <person name="Chang J."/>
            <person name="Duong T.A."/>
            <person name="Schoeman C."/>
            <person name="Ma X."/>
            <person name="Roodt D."/>
            <person name="Barker N."/>
            <person name="Li Z."/>
            <person name="Van de Peer Y."/>
            <person name="Mizrachi E."/>
        </authorList>
    </citation>
    <scope>NUCLEOTIDE SEQUENCE</scope>
    <source>
        <tissue evidence="4">Young leaves</tissue>
    </source>
</reference>
<dbReference type="AlphaFoldDB" id="A0A9Q0H8P7"/>
<dbReference type="OrthoDB" id="1700726at2759"/>
<dbReference type="PANTHER" id="PTHR43272:SF33">
    <property type="entry name" value="AMP-BINDING DOMAIN-CONTAINING PROTEIN-RELATED"/>
    <property type="match status" value="1"/>
</dbReference>
<keyword evidence="1" id="KW-0547">Nucleotide-binding</keyword>
<dbReference type="GO" id="GO:0005783">
    <property type="term" value="C:endoplasmic reticulum"/>
    <property type="evidence" value="ECO:0007669"/>
    <property type="project" value="TreeGrafter"/>
</dbReference>
<evidence type="ECO:0000313" key="4">
    <source>
        <dbReference type="EMBL" id="KAJ4961304.1"/>
    </source>
</evidence>
<dbReference type="Gene3D" id="3.40.50.980">
    <property type="match status" value="1"/>
</dbReference>
<dbReference type="InterPro" id="IPR000873">
    <property type="entry name" value="AMP-dep_synth/lig_dom"/>
</dbReference>
<dbReference type="GO" id="GO:0016020">
    <property type="term" value="C:membrane"/>
    <property type="evidence" value="ECO:0007669"/>
    <property type="project" value="TreeGrafter"/>
</dbReference>
<dbReference type="GO" id="GO:0004467">
    <property type="term" value="F:long-chain fatty acid-CoA ligase activity"/>
    <property type="evidence" value="ECO:0007669"/>
    <property type="project" value="TreeGrafter"/>
</dbReference>
<protein>
    <recommendedName>
        <fullName evidence="3">AMP-dependent synthetase/ligase domain-containing protein</fullName>
    </recommendedName>
</protein>
<gene>
    <name evidence="4" type="ORF">NE237_021214</name>
</gene>
<evidence type="ECO:0000256" key="1">
    <source>
        <dbReference type="ARBA" id="ARBA00022741"/>
    </source>
</evidence>
<dbReference type="Proteomes" id="UP001141806">
    <property type="component" value="Unassembled WGS sequence"/>
</dbReference>
<sequence length="237" mass="26437">MDWSSSGQGYSVALPENLQSRNWNGYRLARLPMKLVSWFEDHPEIGTLHDNFVHADANFQDYKYLAIQIRLDGTVRAYKWMTYGEAGTTCSAIGSGLKYNGIPMGSSIGLYFINRPKWLIVDHACSAYSYISIPLYDTLGPDDVTFVANRSLTEAMLTHGNLIANAADGFLGGNLKLMDDMGALRPTVFCNVPRLYLQQNLEDKIFVYGDDNVMVIKSFDQDDPSGGSDNKGLWDGY</sequence>
<name>A0A9Q0H8P7_9MAGN</name>
<keyword evidence="2" id="KW-0067">ATP-binding</keyword>
<comment type="caution">
    <text evidence="4">The sequence shown here is derived from an EMBL/GenBank/DDBJ whole genome shotgun (WGS) entry which is preliminary data.</text>
</comment>
<dbReference type="EMBL" id="JAMYWD010000009">
    <property type="protein sequence ID" value="KAJ4961304.1"/>
    <property type="molecule type" value="Genomic_DNA"/>
</dbReference>
<dbReference type="SUPFAM" id="SSF56801">
    <property type="entry name" value="Acetyl-CoA synthetase-like"/>
    <property type="match status" value="1"/>
</dbReference>
<keyword evidence="5" id="KW-1185">Reference proteome</keyword>
<proteinExistence type="predicted"/>
<evidence type="ECO:0000313" key="5">
    <source>
        <dbReference type="Proteomes" id="UP001141806"/>
    </source>
</evidence>
<dbReference type="GO" id="GO:0005524">
    <property type="term" value="F:ATP binding"/>
    <property type="evidence" value="ECO:0007669"/>
    <property type="project" value="UniProtKB-KW"/>
</dbReference>
<feature type="domain" description="AMP-dependent synthetase/ligase" evidence="3">
    <location>
        <begin position="76"/>
        <end position="161"/>
    </location>
</feature>
<accession>A0A9Q0H8P7</accession>
<evidence type="ECO:0000256" key="2">
    <source>
        <dbReference type="ARBA" id="ARBA00022840"/>
    </source>
</evidence>
<organism evidence="4 5">
    <name type="scientific">Protea cynaroides</name>
    <dbReference type="NCBI Taxonomy" id="273540"/>
    <lineage>
        <taxon>Eukaryota</taxon>
        <taxon>Viridiplantae</taxon>
        <taxon>Streptophyta</taxon>
        <taxon>Embryophyta</taxon>
        <taxon>Tracheophyta</taxon>
        <taxon>Spermatophyta</taxon>
        <taxon>Magnoliopsida</taxon>
        <taxon>Proteales</taxon>
        <taxon>Proteaceae</taxon>
        <taxon>Protea</taxon>
    </lineage>
</organism>
<dbReference type="Pfam" id="PF00501">
    <property type="entry name" value="AMP-binding"/>
    <property type="match status" value="1"/>
</dbReference>
<evidence type="ECO:0000259" key="3">
    <source>
        <dbReference type="Pfam" id="PF00501"/>
    </source>
</evidence>
<dbReference type="PANTHER" id="PTHR43272">
    <property type="entry name" value="LONG-CHAIN-FATTY-ACID--COA LIGASE"/>
    <property type="match status" value="1"/>
</dbReference>